<organism evidence="1">
    <name type="scientific">Arundo donax</name>
    <name type="common">Giant reed</name>
    <name type="synonym">Donax arundinaceus</name>
    <dbReference type="NCBI Taxonomy" id="35708"/>
    <lineage>
        <taxon>Eukaryota</taxon>
        <taxon>Viridiplantae</taxon>
        <taxon>Streptophyta</taxon>
        <taxon>Embryophyta</taxon>
        <taxon>Tracheophyta</taxon>
        <taxon>Spermatophyta</taxon>
        <taxon>Magnoliopsida</taxon>
        <taxon>Liliopsida</taxon>
        <taxon>Poales</taxon>
        <taxon>Poaceae</taxon>
        <taxon>PACMAD clade</taxon>
        <taxon>Arundinoideae</taxon>
        <taxon>Arundineae</taxon>
        <taxon>Arundo</taxon>
    </lineage>
</organism>
<proteinExistence type="predicted"/>
<accession>A0A0A9GUV1</accession>
<evidence type="ECO:0000313" key="1">
    <source>
        <dbReference type="EMBL" id="JAE28785.1"/>
    </source>
</evidence>
<sequence length="70" mass="8574">MNAYNMLPQNHQKVVKDSLSARSLQHCRHLREETFPLKRNLWSHMISRQPQGVIMFYHVQVIYLKRKRRE</sequence>
<name>A0A0A9GUV1_ARUDO</name>
<dbReference type="AlphaFoldDB" id="A0A0A9GUV1"/>
<dbReference type="EMBL" id="GBRH01169111">
    <property type="protein sequence ID" value="JAE28785.1"/>
    <property type="molecule type" value="Transcribed_RNA"/>
</dbReference>
<reference evidence="1" key="1">
    <citation type="submission" date="2014-09" db="EMBL/GenBank/DDBJ databases">
        <authorList>
            <person name="Magalhaes I.L.F."/>
            <person name="Oliveira U."/>
            <person name="Santos F.R."/>
            <person name="Vidigal T.H.D.A."/>
            <person name="Brescovit A.D."/>
            <person name="Santos A.J."/>
        </authorList>
    </citation>
    <scope>NUCLEOTIDE SEQUENCE</scope>
    <source>
        <tissue evidence="1">Shoot tissue taken approximately 20 cm above the soil surface</tissue>
    </source>
</reference>
<protein>
    <submittedName>
        <fullName evidence="1">Uncharacterized protein</fullName>
    </submittedName>
</protein>
<reference evidence="1" key="2">
    <citation type="journal article" date="2015" name="Data Brief">
        <title>Shoot transcriptome of the giant reed, Arundo donax.</title>
        <authorList>
            <person name="Barrero R.A."/>
            <person name="Guerrero F.D."/>
            <person name="Moolhuijzen P."/>
            <person name="Goolsby J.A."/>
            <person name="Tidwell J."/>
            <person name="Bellgard S.E."/>
            <person name="Bellgard M.I."/>
        </authorList>
    </citation>
    <scope>NUCLEOTIDE SEQUENCE</scope>
    <source>
        <tissue evidence="1">Shoot tissue taken approximately 20 cm above the soil surface</tissue>
    </source>
</reference>